<dbReference type="PANTHER" id="PTHR30055:SF234">
    <property type="entry name" value="HTH-TYPE TRANSCRIPTIONAL REGULATOR BETI"/>
    <property type="match status" value="1"/>
</dbReference>
<sequence>MPTPEPPPGMRERKKIQTRLAIRREAFRLFDKQGYANTTVEQIAAAAEVSPRTLYRHFGIKEALLVSDDQSTPIVDAFVDAPGDLSTVGAYRHAVAAVFGAYSPEERDDAVTGQQMLYQVPEARGLIYTTYVKLIALIEEALARRGGVPGDETERRVMAGAIVGVLIAFSHNNPMPEEAILEALSVLESKMA</sequence>
<evidence type="ECO:0000256" key="1">
    <source>
        <dbReference type="ARBA" id="ARBA00023015"/>
    </source>
</evidence>
<feature type="domain" description="HTH tetR-type" evidence="5">
    <location>
        <begin position="16"/>
        <end position="76"/>
    </location>
</feature>
<name>A0A850PRZ5_9MYCO</name>
<reference evidence="6 7" key="1">
    <citation type="submission" date="2020-05" db="EMBL/GenBank/DDBJ databases">
        <title>Draft genome sequence of Mycobacterium hippocampi DL, isolated from European seabass, Dicentrarchus labrax, reared in fish farms.</title>
        <authorList>
            <person name="Stathopoulou P."/>
            <person name="Asimakis E."/>
            <person name="Tzokas K."/>
            <person name="Batargias C."/>
            <person name="Tsiamis G."/>
        </authorList>
    </citation>
    <scope>NUCLEOTIDE SEQUENCE [LARGE SCALE GENOMIC DNA]</scope>
    <source>
        <strain evidence="6 7">DL</strain>
    </source>
</reference>
<dbReference type="InterPro" id="IPR009057">
    <property type="entry name" value="Homeodomain-like_sf"/>
</dbReference>
<feature type="DNA-binding region" description="H-T-H motif" evidence="4">
    <location>
        <begin position="39"/>
        <end position="58"/>
    </location>
</feature>
<dbReference type="RefSeq" id="WP_178358642.1">
    <property type="nucleotide sequence ID" value="NZ_JABFYL010000023.1"/>
</dbReference>
<evidence type="ECO:0000256" key="2">
    <source>
        <dbReference type="ARBA" id="ARBA00023125"/>
    </source>
</evidence>
<comment type="caution">
    <text evidence="6">The sequence shown here is derived from an EMBL/GenBank/DDBJ whole genome shotgun (WGS) entry which is preliminary data.</text>
</comment>
<dbReference type="PANTHER" id="PTHR30055">
    <property type="entry name" value="HTH-TYPE TRANSCRIPTIONAL REGULATOR RUTR"/>
    <property type="match status" value="1"/>
</dbReference>
<evidence type="ECO:0000256" key="3">
    <source>
        <dbReference type="ARBA" id="ARBA00023163"/>
    </source>
</evidence>
<evidence type="ECO:0000313" key="6">
    <source>
        <dbReference type="EMBL" id="NVN50275.1"/>
    </source>
</evidence>
<evidence type="ECO:0000313" key="7">
    <source>
        <dbReference type="Proteomes" id="UP000570517"/>
    </source>
</evidence>
<dbReference type="PRINTS" id="PR00455">
    <property type="entry name" value="HTHTETR"/>
</dbReference>
<keyword evidence="1" id="KW-0805">Transcription regulation</keyword>
<keyword evidence="7" id="KW-1185">Reference proteome</keyword>
<evidence type="ECO:0000256" key="4">
    <source>
        <dbReference type="PROSITE-ProRule" id="PRU00335"/>
    </source>
</evidence>
<dbReference type="EMBL" id="JABFYL010000023">
    <property type="protein sequence ID" value="NVN50275.1"/>
    <property type="molecule type" value="Genomic_DNA"/>
</dbReference>
<dbReference type="InterPro" id="IPR001647">
    <property type="entry name" value="HTH_TetR"/>
</dbReference>
<gene>
    <name evidence="6" type="ORF">HLY00_1442</name>
</gene>
<dbReference type="PROSITE" id="PS50977">
    <property type="entry name" value="HTH_TETR_2"/>
    <property type="match status" value="1"/>
</dbReference>
<evidence type="ECO:0000259" key="5">
    <source>
        <dbReference type="PROSITE" id="PS50977"/>
    </source>
</evidence>
<accession>A0A850PRZ5</accession>
<dbReference type="AlphaFoldDB" id="A0A850PRZ5"/>
<dbReference type="Gene3D" id="1.10.357.10">
    <property type="entry name" value="Tetracycline Repressor, domain 2"/>
    <property type="match status" value="1"/>
</dbReference>
<dbReference type="Proteomes" id="UP000570517">
    <property type="component" value="Unassembled WGS sequence"/>
</dbReference>
<dbReference type="InterPro" id="IPR050109">
    <property type="entry name" value="HTH-type_TetR-like_transc_reg"/>
</dbReference>
<dbReference type="InterPro" id="IPR041347">
    <property type="entry name" value="MftR_C"/>
</dbReference>
<dbReference type="GO" id="GO:0000976">
    <property type="term" value="F:transcription cis-regulatory region binding"/>
    <property type="evidence" value="ECO:0007669"/>
    <property type="project" value="TreeGrafter"/>
</dbReference>
<keyword evidence="2 4" id="KW-0238">DNA-binding</keyword>
<dbReference type="Pfam" id="PF00440">
    <property type="entry name" value="TetR_N"/>
    <property type="match status" value="1"/>
</dbReference>
<dbReference type="SUPFAM" id="SSF46689">
    <property type="entry name" value="Homeodomain-like"/>
    <property type="match status" value="1"/>
</dbReference>
<organism evidence="6 7">
    <name type="scientific">Mycolicibacterium hippocampi</name>
    <dbReference type="NCBI Taxonomy" id="659824"/>
    <lineage>
        <taxon>Bacteria</taxon>
        <taxon>Bacillati</taxon>
        <taxon>Actinomycetota</taxon>
        <taxon>Actinomycetes</taxon>
        <taxon>Mycobacteriales</taxon>
        <taxon>Mycobacteriaceae</taxon>
        <taxon>Mycolicibacterium</taxon>
    </lineage>
</organism>
<keyword evidence="3" id="KW-0804">Transcription</keyword>
<dbReference type="Gene3D" id="1.10.10.60">
    <property type="entry name" value="Homeodomain-like"/>
    <property type="match status" value="1"/>
</dbReference>
<proteinExistence type="predicted"/>
<protein>
    <submittedName>
        <fullName evidence="6">Transcriptional regulator, AcrR family</fullName>
    </submittedName>
</protein>
<dbReference type="Pfam" id="PF17754">
    <property type="entry name" value="TetR_C_14"/>
    <property type="match status" value="1"/>
</dbReference>
<dbReference type="GO" id="GO:0003700">
    <property type="term" value="F:DNA-binding transcription factor activity"/>
    <property type="evidence" value="ECO:0007669"/>
    <property type="project" value="TreeGrafter"/>
</dbReference>